<reference evidence="1 2" key="1">
    <citation type="submission" date="2020-10" db="EMBL/GenBank/DDBJ databases">
        <title>ChiBAC.</title>
        <authorList>
            <person name="Zenner C."/>
            <person name="Hitch T.C.A."/>
            <person name="Clavel T."/>
        </authorList>
    </citation>
    <scope>NUCLEOTIDE SEQUENCE [LARGE SCALE GENOMIC DNA]</scope>
    <source>
        <strain evidence="1 2">DSM 108706</strain>
    </source>
</reference>
<gene>
    <name evidence="1" type="ORF">INF20_04035</name>
</gene>
<dbReference type="RefSeq" id="WP_226385098.1">
    <property type="nucleotide sequence ID" value="NZ_JADCKA010000005.1"/>
</dbReference>
<evidence type="ECO:0000313" key="2">
    <source>
        <dbReference type="Proteomes" id="UP001516588"/>
    </source>
</evidence>
<dbReference type="Proteomes" id="UP001516588">
    <property type="component" value="Unassembled WGS sequence"/>
</dbReference>
<protein>
    <submittedName>
        <fullName evidence="1">Uncharacterized protein</fullName>
    </submittedName>
</protein>
<name>A0ABR9QX47_9FIRM</name>
<dbReference type="EMBL" id="JADCKA010000005">
    <property type="protein sequence ID" value="MBE5035451.1"/>
    <property type="molecule type" value="Genomic_DNA"/>
</dbReference>
<accession>A0ABR9QX47</accession>
<sequence>MTKDEAMLKLRDELLAVEQDRANGIEGYTIDEVEEYLDKIIENSCNEKSGTK</sequence>
<evidence type="ECO:0000313" key="1">
    <source>
        <dbReference type="EMBL" id="MBE5035451.1"/>
    </source>
</evidence>
<organism evidence="1 2">
    <name type="scientific">Gallibacter intestinalis</name>
    <dbReference type="NCBI Taxonomy" id="2779356"/>
    <lineage>
        <taxon>Bacteria</taxon>
        <taxon>Bacillati</taxon>
        <taxon>Bacillota</taxon>
        <taxon>Clostridia</taxon>
        <taxon>Eubacteriales</taxon>
        <taxon>Eubacteriaceae</taxon>
        <taxon>Gallibacter</taxon>
    </lineage>
</organism>
<proteinExistence type="predicted"/>
<keyword evidence="2" id="KW-1185">Reference proteome</keyword>
<comment type="caution">
    <text evidence="1">The sequence shown here is derived from an EMBL/GenBank/DDBJ whole genome shotgun (WGS) entry which is preliminary data.</text>
</comment>